<feature type="non-terminal residue" evidence="2">
    <location>
        <position position="1"/>
    </location>
</feature>
<dbReference type="EMBL" id="MCFL01000003">
    <property type="protein sequence ID" value="ORZ40312.1"/>
    <property type="molecule type" value="Genomic_DNA"/>
</dbReference>
<keyword evidence="1" id="KW-1133">Transmembrane helix</keyword>
<gene>
    <name evidence="2" type="ORF">BCR44DRAFT_1424809</name>
</gene>
<organism evidence="2 3">
    <name type="scientific">Catenaria anguillulae PL171</name>
    <dbReference type="NCBI Taxonomy" id="765915"/>
    <lineage>
        <taxon>Eukaryota</taxon>
        <taxon>Fungi</taxon>
        <taxon>Fungi incertae sedis</taxon>
        <taxon>Blastocladiomycota</taxon>
        <taxon>Blastocladiomycetes</taxon>
        <taxon>Blastocladiales</taxon>
        <taxon>Catenariaceae</taxon>
        <taxon>Catenaria</taxon>
    </lineage>
</organism>
<feature type="transmembrane region" description="Helical" evidence="1">
    <location>
        <begin position="49"/>
        <end position="71"/>
    </location>
</feature>
<accession>A0A1Y2I4I6</accession>
<proteinExistence type="predicted"/>
<feature type="transmembrane region" description="Helical" evidence="1">
    <location>
        <begin position="129"/>
        <end position="152"/>
    </location>
</feature>
<name>A0A1Y2I4I6_9FUNG</name>
<dbReference type="OrthoDB" id="2101844at2759"/>
<feature type="transmembrane region" description="Helical" evidence="1">
    <location>
        <begin position="257"/>
        <end position="279"/>
    </location>
</feature>
<protein>
    <submittedName>
        <fullName evidence="2">Uncharacterized protein</fullName>
    </submittedName>
</protein>
<feature type="transmembrane region" description="Helical" evidence="1">
    <location>
        <begin position="172"/>
        <end position="191"/>
    </location>
</feature>
<dbReference type="AlphaFoldDB" id="A0A1Y2I4I6"/>
<feature type="transmembrane region" description="Helical" evidence="1">
    <location>
        <begin position="232"/>
        <end position="251"/>
    </location>
</feature>
<dbReference type="Proteomes" id="UP000193411">
    <property type="component" value="Unassembled WGS sequence"/>
</dbReference>
<keyword evidence="1" id="KW-0812">Transmembrane</keyword>
<sequence>ASRRLCGNNGGQHFLIGAILVKVAHALCRPLPQRDQKTSIPSSCASTKVTFTLFTAASMVIVSLLLEAIVIPVIGFGSPISQGYIRLCQQWTLLLAVILMCGVAYRRAIALQSAWPRVKPIAQVSTGAFLFLAISTRGMATVFEVQAVTLQVSPFQTMWIRQVMRSVLNASAAVYMMFMEGVVTVLIFWLISWRGGIKAPTICAAGEQLGVTQVETAGSTTLRKWYLCSPSARLRIIFSALISLVFVAQAILQVLNIWGIMAFAPFWTVGWSLFFIRLFEFRIELGSGSRRLPRPDASRDESQRVDDLHLFAQMQRQNKLASRPLDSGRPAIDLPIVSCCQAGASKDLTRIESRGQPTATANGPLSDALSSEISEEIVIICESPVASSISPWSPSPPPGIASRAAPAWELLLDVANQRWDGSLELGAHVRVERNQHQQG</sequence>
<evidence type="ECO:0000313" key="3">
    <source>
        <dbReference type="Proteomes" id="UP000193411"/>
    </source>
</evidence>
<evidence type="ECO:0000313" key="2">
    <source>
        <dbReference type="EMBL" id="ORZ40312.1"/>
    </source>
</evidence>
<evidence type="ECO:0000256" key="1">
    <source>
        <dbReference type="SAM" id="Phobius"/>
    </source>
</evidence>
<feature type="transmembrane region" description="Helical" evidence="1">
    <location>
        <begin position="91"/>
        <end position="108"/>
    </location>
</feature>
<keyword evidence="3" id="KW-1185">Reference proteome</keyword>
<comment type="caution">
    <text evidence="2">The sequence shown here is derived from an EMBL/GenBank/DDBJ whole genome shotgun (WGS) entry which is preliminary data.</text>
</comment>
<keyword evidence="1" id="KW-0472">Membrane</keyword>
<reference evidence="2 3" key="1">
    <citation type="submission" date="2016-07" db="EMBL/GenBank/DDBJ databases">
        <title>Pervasive Adenine N6-methylation of Active Genes in Fungi.</title>
        <authorList>
            <consortium name="DOE Joint Genome Institute"/>
            <person name="Mondo S.J."/>
            <person name="Dannebaum R.O."/>
            <person name="Kuo R.C."/>
            <person name="Labutti K."/>
            <person name="Haridas S."/>
            <person name="Kuo A."/>
            <person name="Salamov A."/>
            <person name="Ahrendt S.R."/>
            <person name="Lipzen A."/>
            <person name="Sullivan W."/>
            <person name="Andreopoulos W.B."/>
            <person name="Clum A."/>
            <person name="Lindquist E."/>
            <person name="Daum C."/>
            <person name="Ramamoorthy G.K."/>
            <person name="Gryganskyi A."/>
            <person name="Culley D."/>
            <person name="Magnuson J.K."/>
            <person name="James T.Y."/>
            <person name="O'Malley M.A."/>
            <person name="Stajich J.E."/>
            <person name="Spatafora J.W."/>
            <person name="Visel A."/>
            <person name="Grigoriev I.V."/>
        </authorList>
    </citation>
    <scope>NUCLEOTIDE SEQUENCE [LARGE SCALE GENOMIC DNA]</scope>
    <source>
        <strain evidence="2 3">PL171</strain>
    </source>
</reference>